<accession>A0A4Y2VNW7</accession>
<gene>
    <name evidence="1" type="ORF">AVEN_206309_1</name>
</gene>
<feature type="non-terminal residue" evidence="1">
    <location>
        <position position="1"/>
    </location>
</feature>
<organism evidence="1 2">
    <name type="scientific">Araneus ventricosus</name>
    <name type="common">Orbweaver spider</name>
    <name type="synonym">Epeira ventricosa</name>
    <dbReference type="NCBI Taxonomy" id="182803"/>
    <lineage>
        <taxon>Eukaryota</taxon>
        <taxon>Metazoa</taxon>
        <taxon>Ecdysozoa</taxon>
        <taxon>Arthropoda</taxon>
        <taxon>Chelicerata</taxon>
        <taxon>Arachnida</taxon>
        <taxon>Araneae</taxon>
        <taxon>Araneomorphae</taxon>
        <taxon>Entelegynae</taxon>
        <taxon>Araneoidea</taxon>
        <taxon>Araneidae</taxon>
        <taxon>Araneus</taxon>
    </lineage>
</organism>
<sequence length="237" mass="27451">NQVLADLQDQTVQQRQEEVEDAIEAREQEEFVGDPHNLSNSDEQALDNFIWGNVFDHEQSNIDFLLSEADDRVYIDDLSILSDEDIYADHVSHEDIENECAENNNDNTFKSNSLADNLKNVDSPMFENAPTTIAETLLMVMIYAMKHTLTWTAFEDTLKLFNTSFGQYVLPHPKYAFNKIFGTTDSMTFHFYCTDYHHYLGKYEGHLTKKLNKTNSNLMCSNPKCQKNARCQQPKRR</sequence>
<name>A0A4Y2VNW7_ARAVE</name>
<evidence type="ECO:0000313" key="1">
    <source>
        <dbReference type="EMBL" id="GBO25430.1"/>
    </source>
</evidence>
<dbReference type="EMBL" id="BGPR01048431">
    <property type="protein sequence ID" value="GBO25430.1"/>
    <property type="molecule type" value="Genomic_DNA"/>
</dbReference>
<comment type="caution">
    <text evidence="1">The sequence shown here is derived from an EMBL/GenBank/DDBJ whole genome shotgun (WGS) entry which is preliminary data.</text>
</comment>
<dbReference type="AlphaFoldDB" id="A0A4Y2VNW7"/>
<evidence type="ECO:0000313" key="2">
    <source>
        <dbReference type="Proteomes" id="UP000499080"/>
    </source>
</evidence>
<dbReference type="Proteomes" id="UP000499080">
    <property type="component" value="Unassembled WGS sequence"/>
</dbReference>
<keyword evidence="2" id="KW-1185">Reference proteome</keyword>
<proteinExistence type="predicted"/>
<reference evidence="1 2" key="1">
    <citation type="journal article" date="2019" name="Sci. Rep.">
        <title>Orb-weaving spider Araneus ventricosus genome elucidates the spidroin gene catalogue.</title>
        <authorList>
            <person name="Kono N."/>
            <person name="Nakamura H."/>
            <person name="Ohtoshi R."/>
            <person name="Moran D.A.P."/>
            <person name="Shinohara A."/>
            <person name="Yoshida Y."/>
            <person name="Fujiwara M."/>
            <person name="Mori M."/>
            <person name="Tomita M."/>
            <person name="Arakawa K."/>
        </authorList>
    </citation>
    <scope>NUCLEOTIDE SEQUENCE [LARGE SCALE GENOMIC DNA]</scope>
</reference>
<protein>
    <submittedName>
        <fullName evidence="1">Uncharacterized protein</fullName>
    </submittedName>
</protein>
<dbReference type="OrthoDB" id="6434684at2759"/>